<name>A0AAW0P4V9_9GOBI</name>
<comment type="subcellular location">
    <subcellularLocation>
        <location evidence="1">Nucleus</location>
    </subcellularLocation>
</comment>
<evidence type="ECO:0000256" key="2">
    <source>
        <dbReference type="ARBA" id="ARBA00022723"/>
    </source>
</evidence>
<protein>
    <recommendedName>
        <fullName evidence="9">Zinc finger BED domain-containing protein 4</fullName>
    </recommendedName>
</protein>
<keyword evidence="3" id="KW-0863">Zinc-finger</keyword>
<evidence type="ECO:0000256" key="3">
    <source>
        <dbReference type="ARBA" id="ARBA00022771"/>
    </source>
</evidence>
<evidence type="ECO:0000313" key="8">
    <source>
        <dbReference type="Proteomes" id="UP001460270"/>
    </source>
</evidence>
<evidence type="ECO:0000256" key="6">
    <source>
        <dbReference type="SAM" id="MobiDB-lite"/>
    </source>
</evidence>
<dbReference type="GO" id="GO:0008270">
    <property type="term" value="F:zinc ion binding"/>
    <property type="evidence" value="ECO:0007669"/>
    <property type="project" value="UniProtKB-KW"/>
</dbReference>
<gene>
    <name evidence="7" type="ORF">WMY93_013723</name>
</gene>
<dbReference type="InterPro" id="IPR012337">
    <property type="entry name" value="RNaseH-like_sf"/>
</dbReference>
<keyword evidence="4" id="KW-0862">Zinc</keyword>
<dbReference type="InterPro" id="IPR052035">
    <property type="entry name" value="ZnF_BED_domain_contain"/>
</dbReference>
<keyword evidence="8" id="KW-1185">Reference proteome</keyword>
<proteinExistence type="predicted"/>
<dbReference type="Proteomes" id="UP001460270">
    <property type="component" value="Unassembled WGS sequence"/>
</dbReference>
<dbReference type="GO" id="GO:0005634">
    <property type="term" value="C:nucleus"/>
    <property type="evidence" value="ECO:0007669"/>
    <property type="project" value="UniProtKB-SubCell"/>
</dbReference>
<evidence type="ECO:0000313" key="7">
    <source>
        <dbReference type="EMBL" id="KAK7913512.1"/>
    </source>
</evidence>
<sequence length="374" mass="43445">MSLTVHFINKNWERVQVVLNVKAMFGSHTGDYIGETFVNLLDEWDIAHDRVHMVLRDSGANMIKGLRVAEVPGLSCSAHTLQLVINDGLTAQRAVSDMIAKFKRIATHFNHSVVAQQRLAVIQTEMGVPHHSIVQSVPTRWNSTLHMIARMLEQKRAITAYSSDYGHFVSPTPNEWDLAGKLVETLMPLEEITLEMSKSDSSVSCIIPSVGVLKTLLQSEGPNTVGIQTVRKTMLESLDKRFSKINEAKEVVLACLLDPRYKHRPLSQDALFRAKSWLDEETQNDERAVETEEAPAEEADPKRLRVESHSVLDNLFDTMLASTSQEDQPLKTSRRNFRADNYYHYYYYYYHHHHHYYYYYYKVYYYFYYNYYYF</sequence>
<dbReference type="PANTHER" id="PTHR46481">
    <property type="entry name" value="ZINC FINGER BED DOMAIN-CONTAINING PROTEIN 4"/>
    <property type="match status" value="1"/>
</dbReference>
<reference evidence="8" key="1">
    <citation type="submission" date="2024-04" db="EMBL/GenBank/DDBJ databases">
        <title>Salinicola lusitanus LLJ914,a marine bacterium isolated from the Okinawa Trough.</title>
        <authorList>
            <person name="Li J."/>
        </authorList>
    </citation>
    <scope>NUCLEOTIDE SEQUENCE [LARGE SCALE GENOMIC DNA]</scope>
</reference>
<accession>A0AAW0P4V9</accession>
<evidence type="ECO:0008006" key="9">
    <source>
        <dbReference type="Google" id="ProtNLM"/>
    </source>
</evidence>
<dbReference type="EMBL" id="JBBPFD010000009">
    <property type="protein sequence ID" value="KAK7913512.1"/>
    <property type="molecule type" value="Genomic_DNA"/>
</dbReference>
<dbReference type="PANTHER" id="PTHR46481:SF10">
    <property type="entry name" value="ZINC FINGER BED DOMAIN-CONTAINING PROTEIN 39"/>
    <property type="match status" value="1"/>
</dbReference>
<dbReference type="SUPFAM" id="SSF53098">
    <property type="entry name" value="Ribonuclease H-like"/>
    <property type="match status" value="1"/>
</dbReference>
<dbReference type="AlphaFoldDB" id="A0AAW0P4V9"/>
<evidence type="ECO:0000256" key="5">
    <source>
        <dbReference type="ARBA" id="ARBA00023242"/>
    </source>
</evidence>
<evidence type="ECO:0000256" key="4">
    <source>
        <dbReference type="ARBA" id="ARBA00022833"/>
    </source>
</evidence>
<organism evidence="7 8">
    <name type="scientific">Mugilogobius chulae</name>
    <name type="common">yellowstripe goby</name>
    <dbReference type="NCBI Taxonomy" id="88201"/>
    <lineage>
        <taxon>Eukaryota</taxon>
        <taxon>Metazoa</taxon>
        <taxon>Chordata</taxon>
        <taxon>Craniata</taxon>
        <taxon>Vertebrata</taxon>
        <taxon>Euteleostomi</taxon>
        <taxon>Actinopterygii</taxon>
        <taxon>Neopterygii</taxon>
        <taxon>Teleostei</taxon>
        <taxon>Neoteleostei</taxon>
        <taxon>Acanthomorphata</taxon>
        <taxon>Gobiaria</taxon>
        <taxon>Gobiiformes</taxon>
        <taxon>Gobioidei</taxon>
        <taxon>Gobiidae</taxon>
        <taxon>Gobionellinae</taxon>
        <taxon>Mugilogobius</taxon>
    </lineage>
</organism>
<comment type="caution">
    <text evidence="7">The sequence shown here is derived from an EMBL/GenBank/DDBJ whole genome shotgun (WGS) entry which is preliminary data.</text>
</comment>
<feature type="region of interest" description="Disordered" evidence="6">
    <location>
        <begin position="283"/>
        <end position="303"/>
    </location>
</feature>
<keyword evidence="5" id="KW-0539">Nucleus</keyword>
<evidence type="ECO:0000256" key="1">
    <source>
        <dbReference type="ARBA" id="ARBA00004123"/>
    </source>
</evidence>
<keyword evidence="2" id="KW-0479">Metal-binding</keyword>